<feature type="binding site" evidence="4">
    <location>
        <position position="53"/>
    </location>
    <ligand>
        <name>a divalent metal cation</name>
        <dbReference type="ChEBI" id="CHEBI:60240"/>
        <label>1</label>
    </ligand>
</feature>
<reference evidence="5" key="1">
    <citation type="submission" date="2020-11" db="EMBL/GenBank/DDBJ databases">
        <authorList>
            <person name="Tran Van P."/>
        </authorList>
    </citation>
    <scope>NUCLEOTIDE SEQUENCE</scope>
</reference>
<dbReference type="Pfam" id="PF01784">
    <property type="entry name" value="DUF34_NIF3"/>
    <property type="match status" value="1"/>
</dbReference>
<gene>
    <name evidence="5" type="ORF">DSTB1V02_LOCUS12000</name>
</gene>
<protein>
    <recommendedName>
        <fullName evidence="2">NIF3-like protein 1</fullName>
    </recommendedName>
</protein>
<dbReference type="EMBL" id="LR903745">
    <property type="protein sequence ID" value="CAD7252242.1"/>
    <property type="molecule type" value="Genomic_DNA"/>
</dbReference>
<proteinExistence type="inferred from homology"/>
<dbReference type="NCBIfam" id="TIGR00486">
    <property type="entry name" value="YbgI_SA1388"/>
    <property type="match status" value="1"/>
</dbReference>
<keyword evidence="3 4" id="KW-0479">Metal-binding</keyword>
<feature type="binding site" evidence="4">
    <location>
        <position position="254"/>
    </location>
    <ligand>
        <name>a divalent metal cation</name>
        <dbReference type="ChEBI" id="CHEBI:60240"/>
        <label>1</label>
    </ligand>
</feature>
<evidence type="ECO:0000256" key="3">
    <source>
        <dbReference type="ARBA" id="ARBA00022723"/>
    </source>
</evidence>
<evidence type="ECO:0000313" key="5">
    <source>
        <dbReference type="EMBL" id="CAD7252242.1"/>
    </source>
</evidence>
<sequence length="269" mass="29546">NIAPVAYQETYDNAGLIVGNAYTDLTGVLVCLDSIENVVDEAIAKNCNLIIAHHPIIFKGLKRLNGKNYVERTVIKAIKHDIAIYAIHTNLDNVYENGVNTKIAEKLGLKNTHILSPRQGLRKLSVLVGATQAEQVKKAMFEAGAAIAHNIVAIENNHHTVGAGLIGSLEQAVEEQDFLYFLKNTMKTGCVRHTHFLEKKIQKVAICGGSGGFLLSQAIAQGADIFITADYKYHEFFDADGQILIADIGHYESEQFTIELIAEIISKKF</sequence>
<evidence type="ECO:0000313" key="6">
    <source>
        <dbReference type="Proteomes" id="UP000677054"/>
    </source>
</evidence>
<dbReference type="AlphaFoldDB" id="A0A7R9AEB6"/>
<dbReference type="GO" id="GO:0046872">
    <property type="term" value="F:metal ion binding"/>
    <property type="evidence" value="ECO:0007669"/>
    <property type="project" value="UniProtKB-KW"/>
</dbReference>
<accession>A0A7R9AEB6</accession>
<dbReference type="OrthoDB" id="284782at2759"/>
<dbReference type="PANTHER" id="PTHR13799:SF14">
    <property type="entry name" value="GTP CYCLOHYDROLASE 1 TYPE 2 HOMOLOG"/>
    <property type="match status" value="1"/>
</dbReference>
<name>A0A7R9AEB6_9CRUS</name>
<dbReference type="FunFam" id="3.40.1390.30:FF:000001">
    <property type="entry name" value="GTP cyclohydrolase 1 type 2"/>
    <property type="match status" value="1"/>
</dbReference>
<dbReference type="PANTHER" id="PTHR13799">
    <property type="entry name" value="NGG1 INTERACTING FACTOR 3"/>
    <property type="match status" value="1"/>
</dbReference>
<keyword evidence="6" id="KW-1185">Reference proteome</keyword>
<feature type="non-terminal residue" evidence="5">
    <location>
        <position position="269"/>
    </location>
</feature>
<evidence type="ECO:0000256" key="4">
    <source>
        <dbReference type="PIRSR" id="PIRSR602678-1"/>
    </source>
</evidence>
<organism evidence="5">
    <name type="scientific">Darwinula stevensoni</name>
    <dbReference type="NCBI Taxonomy" id="69355"/>
    <lineage>
        <taxon>Eukaryota</taxon>
        <taxon>Metazoa</taxon>
        <taxon>Ecdysozoa</taxon>
        <taxon>Arthropoda</taxon>
        <taxon>Crustacea</taxon>
        <taxon>Oligostraca</taxon>
        <taxon>Ostracoda</taxon>
        <taxon>Podocopa</taxon>
        <taxon>Podocopida</taxon>
        <taxon>Darwinulocopina</taxon>
        <taxon>Darwinuloidea</taxon>
        <taxon>Darwinulidae</taxon>
        <taxon>Darwinula</taxon>
    </lineage>
</organism>
<dbReference type="InterPro" id="IPR036069">
    <property type="entry name" value="DUF34/NIF3_sf"/>
</dbReference>
<dbReference type="InterPro" id="IPR002678">
    <property type="entry name" value="DUF34/NIF3"/>
</dbReference>
<feature type="binding site" evidence="4">
    <location>
        <position position="54"/>
    </location>
    <ligand>
        <name>a divalent metal cation</name>
        <dbReference type="ChEBI" id="CHEBI:60240"/>
        <label>1</label>
    </ligand>
</feature>
<dbReference type="GO" id="GO:0005737">
    <property type="term" value="C:cytoplasm"/>
    <property type="evidence" value="ECO:0007669"/>
    <property type="project" value="TreeGrafter"/>
</dbReference>
<feature type="binding site" evidence="4">
    <location>
        <position position="250"/>
    </location>
    <ligand>
        <name>a divalent metal cation</name>
        <dbReference type="ChEBI" id="CHEBI:60240"/>
        <label>1</label>
    </ligand>
</feature>
<evidence type="ECO:0000256" key="1">
    <source>
        <dbReference type="ARBA" id="ARBA00006964"/>
    </source>
</evidence>
<dbReference type="SUPFAM" id="SSF102705">
    <property type="entry name" value="NIF3 (NGG1p interacting factor 3)-like"/>
    <property type="match status" value="1"/>
</dbReference>
<evidence type="ECO:0000256" key="2">
    <source>
        <dbReference type="ARBA" id="ARBA00019069"/>
    </source>
</evidence>
<dbReference type="Gene3D" id="3.40.1390.30">
    <property type="entry name" value="NIF3 (NGG1p interacting factor 3)-like"/>
    <property type="match status" value="2"/>
</dbReference>
<comment type="similarity">
    <text evidence="1">Belongs to the GTP cyclohydrolase I type 2/NIF3 family.</text>
</comment>
<dbReference type="EMBL" id="CAJPEV010004228">
    <property type="protein sequence ID" value="CAG0901435.1"/>
    <property type="molecule type" value="Genomic_DNA"/>
</dbReference>
<feature type="non-terminal residue" evidence="5">
    <location>
        <position position="1"/>
    </location>
</feature>
<dbReference type="Proteomes" id="UP000677054">
    <property type="component" value="Unassembled WGS sequence"/>
</dbReference>
<feature type="binding site" evidence="4">
    <location>
        <position position="92"/>
    </location>
    <ligand>
        <name>a divalent metal cation</name>
        <dbReference type="ChEBI" id="CHEBI:60240"/>
        <label>1</label>
    </ligand>
</feature>